<protein>
    <recommendedName>
        <fullName evidence="4">Transmembrane protein</fullName>
    </recommendedName>
</protein>
<organism evidence="2 3">
    <name type="scientific">Mycolicibacterium thermoresistibile</name>
    <name type="common">Mycobacterium thermoresistibile</name>
    <dbReference type="NCBI Taxonomy" id="1797"/>
    <lineage>
        <taxon>Bacteria</taxon>
        <taxon>Bacillati</taxon>
        <taxon>Actinomycetota</taxon>
        <taxon>Actinomycetes</taxon>
        <taxon>Mycobacteriales</taxon>
        <taxon>Mycobacteriaceae</taxon>
        <taxon>Mycolicibacterium</taxon>
    </lineage>
</organism>
<dbReference type="EMBL" id="BCTB01000002">
    <property type="protein sequence ID" value="GAT13260.1"/>
    <property type="molecule type" value="Genomic_DNA"/>
</dbReference>
<evidence type="ECO:0000256" key="1">
    <source>
        <dbReference type="SAM" id="Phobius"/>
    </source>
</evidence>
<proteinExistence type="predicted"/>
<feature type="transmembrane region" description="Helical" evidence="1">
    <location>
        <begin position="6"/>
        <end position="22"/>
    </location>
</feature>
<dbReference type="Proteomes" id="UP000069654">
    <property type="component" value="Unassembled WGS sequence"/>
</dbReference>
<comment type="caution">
    <text evidence="2">The sequence shown here is derived from an EMBL/GenBank/DDBJ whole genome shotgun (WGS) entry which is preliminary data.</text>
</comment>
<evidence type="ECO:0008006" key="4">
    <source>
        <dbReference type="Google" id="ProtNLM"/>
    </source>
</evidence>
<evidence type="ECO:0000313" key="3">
    <source>
        <dbReference type="Proteomes" id="UP000069654"/>
    </source>
</evidence>
<sequence>MSTALWIIVAVFAVCLVAAGLLRMRAWLRRPAPPEVIEAARRRREEEDDERR</sequence>
<keyword evidence="1" id="KW-1133">Transmembrane helix</keyword>
<evidence type="ECO:0000313" key="2">
    <source>
        <dbReference type="EMBL" id="GAT13260.1"/>
    </source>
</evidence>
<gene>
    <name evidence="2" type="ORF">RMCT_0231</name>
</gene>
<dbReference type="AlphaFoldDB" id="A0A100XAW0"/>
<accession>A0A100XAW0</accession>
<reference evidence="3" key="2">
    <citation type="submission" date="2016-02" db="EMBL/GenBank/DDBJ databases">
        <title>Draft genome sequence of five rapidly growing Mycobacterium species.</title>
        <authorList>
            <person name="Katahira K."/>
            <person name="Gotou Y."/>
            <person name="Iida K."/>
            <person name="Ogura Y."/>
            <person name="Hayashi T."/>
        </authorList>
    </citation>
    <scope>NUCLEOTIDE SEQUENCE [LARGE SCALE GENOMIC DNA]</scope>
    <source>
        <strain evidence="3">JCM6362</strain>
    </source>
</reference>
<keyword evidence="1" id="KW-0472">Membrane</keyword>
<keyword evidence="1" id="KW-0812">Transmembrane</keyword>
<reference evidence="2 3" key="1">
    <citation type="journal article" date="2016" name="Genome Announc.">
        <title>Draft Genome Sequences of Five Rapidly Growing Mycobacterium Species, M. thermoresistibile, M. fortuitum subsp. acetamidolyticum, M. canariasense, M. brisbanense, and M. novocastrense.</title>
        <authorList>
            <person name="Katahira K."/>
            <person name="Ogura Y."/>
            <person name="Gotoh Y."/>
            <person name="Hayashi T."/>
        </authorList>
    </citation>
    <scope>NUCLEOTIDE SEQUENCE [LARGE SCALE GENOMIC DNA]</scope>
    <source>
        <strain evidence="2 3">JCM6362</strain>
    </source>
</reference>
<name>A0A100XAW0_MYCTH</name>
<dbReference type="RefSeq" id="WP_003927610.1">
    <property type="nucleotide sequence ID" value="NZ_BCTB01000002.1"/>
</dbReference>